<dbReference type="AlphaFoldDB" id="X0X611"/>
<name>X0X611_9ZZZZ</name>
<proteinExistence type="predicted"/>
<gene>
    <name evidence="1" type="ORF">S01H1_71081</name>
</gene>
<protein>
    <submittedName>
        <fullName evidence="1">Uncharacterized protein</fullName>
    </submittedName>
</protein>
<organism evidence="1">
    <name type="scientific">marine sediment metagenome</name>
    <dbReference type="NCBI Taxonomy" id="412755"/>
    <lineage>
        <taxon>unclassified sequences</taxon>
        <taxon>metagenomes</taxon>
        <taxon>ecological metagenomes</taxon>
    </lineage>
</organism>
<evidence type="ECO:0000313" key="1">
    <source>
        <dbReference type="EMBL" id="GAG38664.1"/>
    </source>
</evidence>
<comment type="caution">
    <text evidence="1">The sequence shown here is derived from an EMBL/GenBank/DDBJ whole genome shotgun (WGS) entry which is preliminary data.</text>
</comment>
<sequence length="39" mass="4410">ARGIVSEALVTGKALIIEGGAYEMRGRHRKRRRRGGRKF</sequence>
<reference evidence="1" key="1">
    <citation type="journal article" date="2014" name="Front. Microbiol.">
        <title>High frequency of phylogenetically diverse reductive dehalogenase-homologous genes in deep subseafloor sedimentary metagenomes.</title>
        <authorList>
            <person name="Kawai M."/>
            <person name="Futagami T."/>
            <person name="Toyoda A."/>
            <person name="Takaki Y."/>
            <person name="Nishi S."/>
            <person name="Hori S."/>
            <person name="Arai W."/>
            <person name="Tsubouchi T."/>
            <person name="Morono Y."/>
            <person name="Uchiyama I."/>
            <person name="Ito T."/>
            <person name="Fujiyama A."/>
            <person name="Inagaki F."/>
            <person name="Takami H."/>
        </authorList>
    </citation>
    <scope>NUCLEOTIDE SEQUENCE</scope>
    <source>
        <strain evidence="1">Expedition CK06-06</strain>
    </source>
</reference>
<accession>X0X611</accession>
<dbReference type="EMBL" id="BARS01047311">
    <property type="protein sequence ID" value="GAG38664.1"/>
    <property type="molecule type" value="Genomic_DNA"/>
</dbReference>
<feature type="non-terminal residue" evidence="1">
    <location>
        <position position="1"/>
    </location>
</feature>